<evidence type="ECO:0000313" key="1">
    <source>
        <dbReference type="EMBL" id="AAZ61071.1"/>
    </source>
</evidence>
<dbReference type="EMBL" id="CP000090">
    <property type="protein sequence ID" value="AAZ61071.1"/>
    <property type="molecule type" value="Genomic_DNA"/>
</dbReference>
<accession>Q470W2</accession>
<proteinExistence type="predicted"/>
<dbReference type="AlphaFoldDB" id="Q470W2"/>
<dbReference type="STRING" id="264198.Reut_A1706"/>
<name>Q470W2_CUPPJ</name>
<gene>
    <name evidence="1" type="ordered locus">Reut_A1706</name>
</gene>
<dbReference type="KEGG" id="reu:Reut_A1706"/>
<protein>
    <submittedName>
        <fullName evidence="1">Uncharacterized protein</fullName>
    </submittedName>
</protein>
<reference evidence="1" key="1">
    <citation type="submission" date="2005-08" db="EMBL/GenBank/DDBJ databases">
        <title>Complete sequence of Chromosome1 of Ralstonia eutropha JMP134.</title>
        <authorList>
            <person name="Copeland A."/>
            <person name="Lucas S."/>
            <person name="Lapidus A."/>
            <person name="Barry K."/>
            <person name="Detter J.C."/>
            <person name="Glavina T."/>
            <person name="Hammon N."/>
            <person name="Israni S."/>
            <person name="Pitluck S."/>
            <person name="Goltsman E."/>
            <person name="Martinez M."/>
            <person name="Schmutz J."/>
            <person name="Larimer F."/>
            <person name="Land M."/>
            <person name="Lykidis A."/>
            <person name="Richardson P."/>
        </authorList>
    </citation>
    <scope>NUCLEOTIDE SEQUENCE</scope>
    <source>
        <strain evidence="1">JMP134</strain>
    </source>
</reference>
<organism evidence="1">
    <name type="scientific">Cupriavidus pinatubonensis (strain JMP 134 / LMG 1197)</name>
    <name type="common">Cupriavidus necator (strain JMP 134)</name>
    <dbReference type="NCBI Taxonomy" id="264198"/>
    <lineage>
        <taxon>Bacteria</taxon>
        <taxon>Pseudomonadati</taxon>
        <taxon>Pseudomonadota</taxon>
        <taxon>Betaproteobacteria</taxon>
        <taxon>Burkholderiales</taxon>
        <taxon>Burkholderiaceae</taxon>
        <taxon>Cupriavidus</taxon>
    </lineage>
</organism>
<dbReference type="HOGENOM" id="CLU_129736_0_0_4"/>
<dbReference type="OrthoDB" id="8964115at2"/>
<sequence>MRGVFHTCLPSKASRHFRGGVQGTNAPCWRENCFSSCVKPLAQSGGSMHARITAHKGILVVELVQNPAPEAGATGVRSNLEKLRNLGTIVHDTRRYLGVSEEALALLKVVKRGLDRIGDFAWFRSDDGVDHFAWLGGPKRLVDPKEVATARSYEILGHQVIPNEVPAGARAAIEANF</sequence>